<feature type="transmembrane region" description="Helical" evidence="1">
    <location>
        <begin position="179"/>
        <end position="212"/>
    </location>
</feature>
<feature type="transmembrane region" description="Helical" evidence="1">
    <location>
        <begin position="219"/>
        <end position="242"/>
    </location>
</feature>
<reference evidence="2 3" key="1">
    <citation type="submission" date="2023-12" db="EMBL/GenBank/DDBJ databases">
        <title>Gut-associated functions are favored during microbiome assembly across C. elegans life.</title>
        <authorList>
            <person name="Zimmermann J."/>
        </authorList>
    </citation>
    <scope>NUCLEOTIDE SEQUENCE [LARGE SCALE GENOMIC DNA]</scope>
    <source>
        <strain evidence="2 3">MYb71</strain>
    </source>
</reference>
<protein>
    <submittedName>
        <fullName evidence="2">Uncharacterized protein</fullName>
    </submittedName>
</protein>
<feature type="transmembrane region" description="Helical" evidence="1">
    <location>
        <begin position="262"/>
        <end position="285"/>
    </location>
</feature>
<sequence>MSFSTIFKPVRPSLLCSPLLWLVCVLILLVALLSFRLSAPIGPMYWDSYIYFDAAQRIKTGQIPNVDFSTPVGPLGYYLFAWGQSLFPEAQPLLLVQWSILAVSAPLMACVLAELQPQNRTVGFLLLVPFLVFAIFPANTQSFYPYPGLDGFGIYNRHTSLLLYVLMCGLMFMRNSVRLALFCAATMLALLLMKVTGFLTGGLFGLTALLAGRISTRNVTLATVVTLAALLLLELHNGIISAYSRDITTLIALNEEALLSRFLTVISLKLDVVLPAAILILALFWGEQRQPGEQSRLFDRSSAWLAIGLLGGIVLETQNTGSQEFIFLWPILLMIFQRLKTGDEKLKIAFVVLAAFCVIPTFTKVAHRTLRAIAVAPTYVQPSLPELKNLGQVSTRPDFLQRAELFEAHYPENNAAYDALAAQGQLPSWQLYSEIDFQVYWLVSAEQMVEDLRAFETRNNVRLQSIMSLDFVNPFAWVLDRDATRHIQIGADPFRTVPALSEEAKSAVEATDGILRPKCPATTNRLALQKIYAEALQDRTVVALNPCWDLLLRPGLLP</sequence>
<accession>A0ABU8PJQ4</accession>
<dbReference type="Proteomes" id="UP001375812">
    <property type="component" value="Unassembled WGS sequence"/>
</dbReference>
<feature type="transmembrane region" description="Helical" evidence="1">
    <location>
        <begin position="122"/>
        <end position="140"/>
    </location>
</feature>
<gene>
    <name evidence="2" type="ORF">WH297_22495</name>
</gene>
<evidence type="ECO:0000313" key="3">
    <source>
        <dbReference type="Proteomes" id="UP001375812"/>
    </source>
</evidence>
<name>A0ABU8PJQ4_9HYPH</name>
<proteinExistence type="predicted"/>
<dbReference type="RefSeq" id="WP_105544820.1">
    <property type="nucleotide sequence ID" value="NZ_JBBGZH010000002.1"/>
</dbReference>
<dbReference type="EMBL" id="JBBGZH010000002">
    <property type="protein sequence ID" value="MEJ5022485.1"/>
    <property type="molecule type" value="Genomic_DNA"/>
</dbReference>
<keyword evidence="1" id="KW-1133">Transmembrane helix</keyword>
<evidence type="ECO:0000313" key="2">
    <source>
        <dbReference type="EMBL" id="MEJ5022485.1"/>
    </source>
</evidence>
<comment type="caution">
    <text evidence="2">The sequence shown here is derived from an EMBL/GenBank/DDBJ whole genome shotgun (WGS) entry which is preliminary data.</text>
</comment>
<keyword evidence="1" id="KW-0812">Transmembrane</keyword>
<keyword evidence="3" id="KW-1185">Reference proteome</keyword>
<evidence type="ECO:0000256" key="1">
    <source>
        <dbReference type="SAM" id="Phobius"/>
    </source>
</evidence>
<organism evidence="2 3">
    <name type="scientific">Ochrobactrum vermis</name>
    <dbReference type="NCBI Taxonomy" id="1827297"/>
    <lineage>
        <taxon>Bacteria</taxon>
        <taxon>Pseudomonadati</taxon>
        <taxon>Pseudomonadota</taxon>
        <taxon>Alphaproteobacteria</taxon>
        <taxon>Hyphomicrobiales</taxon>
        <taxon>Brucellaceae</taxon>
        <taxon>Brucella/Ochrobactrum group</taxon>
        <taxon>Ochrobactrum</taxon>
    </lineage>
</organism>
<keyword evidence="1" id="KW-0472">Membrane</keyword>
<feature type="transmembrane region" description="Helical" evidence="1">
    <location>
        <begin position="95"/>
        <end position="115"/>
    </location>
</feature>